<evidence type="ECO:0000256" key="1">
    <source>
        <dbReference type="ARBA" id="ARBA00022898"/>
    </source>
</evidence>
<dbReference type="InterPro" id="IPR015422">
    <property type="entry name" value="PyrdxlP-dep_Trfase_small"/>
</dbReference>
<keyword evidence="4" id="KW-1185">Reference proteome</keyword>
<proteinExistence type="predicted"/>
<evidence type="ECO:0000313" key="3">
    <source>
        <dbReference type="EMBL" id="PJZ83236.1"/>
    </source>
</evidence>
<dbReference type="Proteomes" id="UP000232145">
    <property type="component" value="Unassembled WGS sequence"/>
</dbReference>
<dbReference type="Gene3D" id="3.40.640.10">
    <property type="entry name" value="Type I PLP-dependent aspartate aminotransferase-like (Major domain)"/>
    <property type="match status" value="1"/>
</dbReference>
<organism evidence="3 4">
    <name type="scientific">Leptospira harrisiae</name>
    <dbReference type="NCBI Taxonomy" id="2023189"/>
    <lineage>
        <taxon>Bacteria</taxon>
        <taxon>Pseudomonadati</taxon>
        <taxon>Spirochaetota</taxon>
        <taxon>Spirochaetia</taxon>
        <taxon>Leptospirales</taxon>
        <taxon>Leptospiraceae</taxon>
        <taxon>Leptospira</taxon>
    </lineage>
</organism>
<name>A0A2N0AG20_9LEPT</name>
<protein>
    <submittedName>
        <fullName evidence="3">Selenocysteine lyase</fullName>
    </submittedName>
</protein>
<dbReference type="PANTHER" id="PTHR43586:SF15">
    <property type="entry name" value="BLR3095 PROTEIN"/>
    <property type="match status" value="1"/>
</dbReference>
<gene>
    <name evidence="3" type="ORF">CH364_16265</name>
</gene>
<accession>A0A2N0AG20</accession>
<dbReference type="PANTHER" id="PTHR43586">
    <property type="entry name" value="CYSTEINE DESULFURASE"/>
    <property type="match status" value="1"/>
</dbReference>
<reference evidence="3 4" key="1">
    <citation type="submission" date="2017-07" db="EMBL/GenBank/DDBJ databases">
        <title>Leptospira spp. isolated from tropical soils.</title>
        <authorList>
            <person name="Thibeaux R."/>
            <person name="Iraola G."/>
            <person name="Ferres I."/>
            <person name="Bierque E."/>
            <person name="Girault D."/>
            <person name="Soupe-Gilbert M.-E."/>
            <person name="Picardeau M."/>
            <person name="Goarant C."/>
        </authorList>
    </citation>
    <scope>NUCLEOTIDE SEQUENCE [LARGE SCALE GENOMIC DNA]</scope>
    <source>
        <strain evidence="3 4">FH2-B-A1</strain>
    </source>
</reference>
<dbReference type="OrthoDB" id="9804366at2"/>
<feature type="domain" description="Aminotransferase class V" evidence="2">
    <location>
        <begin position="31"/>
        <end position="372"/>
    </location>
</feature>
<dbReference type="InterPro" id="IPR015424">
    <property type="entry name" value="PyrdxlP-dep_Trfase"/>
</dbReference>
<dbReference type="GO" id="GO:0016829">
    <property type="term" value="F:lyase activity"/>
    <property type="evidence" value="ECO:0007669"/>
    <property type="project" value="UniProtKB-KW"/>
</dbReference>
<evidence type="ECO:0000313" key="4">
    <source>
        <dbReference type="Proteomes" id="UP000232145"/>
    </source>
</evidence>
<dbReference type="Gene3D" id="3.90.1150.10">
    <property type="entry name" value="Aspartate Aminotransferase, domain 1"/>
    <property type="match status" value="1"/>
</dbReference>
<dbReference type="RefSeq" id="WP_100744969.1">
    <property type="nucleotide sequence ID" value="NZ_NPDW01000003.1"/>
</dbReference>
<dbReference type="EMBL" id="NPDX01000006">
    <property type="protein sequence ID" value="PJZ83236.1"/>
    <property type="molecule type" value="Genomic_DNA"/>
</dbReference>
<comment type="caution">
    <text evidence="3">The sequence shown here is derived from an EMBL/GenBank/DDBJ whole genome shotgun (WGS) entry which is preliminary data.</text>
</comment>
<evidence type="ECO:0000259" key="2">
    <source>
        <dbReference type="Pfam" id="PF00266"/>
    </source>
</evidence>
<dbReference type="InterPro" id="IPR000192">
    <property type="entry name" value="Aminotrans_V_dom"/>
</dbReference>
<dbReference type="InterPro" id="IPR015421">
    <property type="entry name" value="PyrdxlP-dep_Trfase_major"/>
</dbReference>
<sequence length="400" mass="45458">MLTQHSELPSFPSFDHWKGISQYFPVQNDSVWLNYCGTTPVSTYAIQMMNLYFQEYAKYGIFAPNFAEPTIKSSIRGFIAEILNCDPSEIGIVHNTSEGMNLYSHSIQIPKGKRILVLENEYPSNVYPWEHWKEKGVGLDFIPVGKTPDEFLLNLKTELEKGDVYILSLSPVHWCTGVVFDMEAVSKLCETHSTKLVIDGSQAVGHIPLDFSKLKVAFCAFAAWKWLLGPLGLGVVYLSKEESKGFKLIFKGQASVVNDSSYFPYRDEWKPAADQFEQSTINFNDWIYFYASLKMLSTLGFSRVRERIYEVAGMFKDALHDLGFTLESDAFPHIKSGIIAITGHKDPSKFQPEAIQAFLKQRKITTAVRLGRLRMAPHIAIEEEHVVRVKEALNDFLKQN</sequence>
<dbReference type="SUPFAM" id="SSF53383">
    <property type="entry name" value="PLP-dependent transferases"/>
    <property type="match status" value="1"/>
</dbReference>
<dbReference type="Pfam" id="PF00266">
    <property type="entry name" value="Aminotran_5"/>
    <property type="match status" value="1"/>
</dbReference>
<keyword evidence="1" id="KW-0663">Pyridoxal phosphate</keyword>
<dbReference type="AlphaFoldDB" id="A0A2N0AG20"/>
<keyword evidence="3" id="KW-0456">Lyase</keyword>